<dbReference type="AlphaFoldDB" id="A0AA40KC07"/>
<proteinExistence type="predicted"/>
<organism evidence="2 3">
    <name type="scientific">Schizothecium vesticola</name>
    <dbReference type="NCBI Taxonomy" id="314040"/>
    <lineage>
        <taxon>Eukaryota</taxon>
        <taxon>Fungi</taxon>
        <taxon>Dikarya</taxon>
        <taxon>Ascomycota</taxon>
        <taxon>Pezizomycotina</taxon>
        <taxon>Sordariomycetes</taxon>
        <taxon>Sordariomycetidae</taxon>
        <taxon>Sordariales</taxon>
        <taxon>Schizotheciaceae</taxon>
        <taxon>Schizothecium</taxon>
    </lineage>
</organism>
<sequence>MRVFSLLSALDIFPVFACSGFFFLCICFRCLLFAVFVVIVLYLDLLLFAFGKEGLGGGRGKERVDGPPGGGGGGVKEGVLRAMEFSAGQYLPILTNKIYVYPRTRSPSLLKSKHLYTLQSMVCLLNRDCFCPAN</sequence>
<name>A0AA40KC07_9PEZI</name>
<keyword evidence="1" id="KW-0472">Membrane</keyword>
<dbReference type="EMBL" id="JAUKUD010000001">
    <property type="protein sequence ID" value="KAK0753271.1"/>
    <property type="molecule type" value="Genomic_DNA"/>
</dbReference>
<protein>
    <submittedName>
        <fullName evidence="2">Uncharacterized protein</fullName>
    </submittedName>
</protein>
<comment type="caution">
    <text evidence="2">The sequence shown here is derived from an EMBL/GenBank/DDBJ whole genome shotgun (WGS) entry which is preliminary data.</text>
</comment>
<dbReference type="Proteomes" id="UP001172155">
    <property type="component" value="Unassembled WGS sequence"/>
</dbReference>
<accession>A0AA40KC07</accession>
<evidence type="ECO:0000256" key="1">
    <source>
        <dbReference type="SAM" id="Phobius"/>
    </source>
</evidence>
<feature type="transmembrane region" description="Helical" evidence="1">
    <location>
        <begin position="12"/>
        <end position="43"/>
    </location>
</feature>
<evidence type="ECO:0000313" key="3">
    <source>
        <dbReference type="Proteomes" id="UP001172155"/>
    </source>
</evidence>
<keyword evidence="1" id="KW-1133">Transmembrane helix</keyword>
<keyword evidence="3" id="KW-1185">Reference proteome</keyword>
<keyword evidence="1" id="KW-0812">Transmembrane</keyword>
<gene>
    <name evidence="2" type="ORF">B0T18DRAFT_10353</name>
</gene>
<evidence type="ECO:0000313" key="2">
    <source>
        <dbReference type="EMBL" id="KAK0753271.1"/>
    </source>
</evidence>
<reference evidence="2" key="1">
    <citation type="submission" date="2023-06" db="EMBL/GenBank/DDBJ databases">
        <title>Genome-scale phylogeny and comparative genomics of the fungal order Sordariales.</title>
        <authorList>
            <consortium name="Lawrence Berkeley National Laboratory"/>
            <person name="Hensen N."/>
            <person name="Bonometti L."/>
            <person name="Westerberg I."/>
            <person name="Brannstrom I.O."/>
            <person name="Guillou S."/>
            <person name="Cros-Aarteil S."/>
            <person name="Calhoun S."/>
            <person name="Haridas S."/>
            <person name="Kuo A."/>
            <person name="Mondo S."/>
            <person name="Pangilinan J."/>
            <person name="Riley R."/>
            <person name="LaButti K."/>
            <person name="Andreopoulos B."/>
            <person name="Lipzen A."/>
            <person name="Chen C."/>
            <person name="Yanf M."/>
            <person name="Daum C."/>
            <person name="Ng V."/>
            <person name="Clum A."/>
            <person name="Steindorff A."/>
            <person name="Ohm R."/>
            <person name="Martin F."/>
            <person name="Silar P."/>
            <person name="Natvig D."/>
            <person name="Lalanne C."/>
            <person name="Gautier V."/>
            <person name="Ament-velasquez S.L."/>
            <person name="Kruys A."/>
            <person name="Hutchinson M.I."/>
            <person name="Powell A.J."/>
            <person name="Barry K."/>
            <person name="Miller A.N."/>
            <person name="Grigoriev I.V."/>
            <person name="Debuchy R."/>
            <person name="Gladieux P."/>
            <person name="Thoren M.H."/>
            <person name="Johannesson H."/>
        </authorList>
    </citation>
    <scope>NUCLEOTIDE SEQUENCE</scope>
    <source>
        <strain evidence="2">SMH3187-1</strain>
    </source>
</reference>